<dbReference type="PANTHER" id="PTHR39323">
    <property type="entry name" value="BLR1149 PROTEIN"/>
    <property type="match status" value="1"/>
</dbReference>
<protein>
    <submittedName>
        <fullName evidence="1">Ligase-associated DNA damage response endonuclease PdeM</fullName>
        <ecNumber evidence="1">3.1.-.-</ecNumber>
    </submittedName>
</protein>
<keyword evidence="1" id="KW-0540">Nuclease</keyword>
<keyword evidence="1" id="KW-0436">Ligase</keyword>
<evidence type="ECO:0000313" key="1">
    <source>
        <dbReference type="EMBL" id="QJW85127.1"/>
    </source>
</evidence>
<dbReference type="InterPro" id="IPR029052">
    <property type="entry name" value="Metallo-depent_PP-like"/>
</dbReference>
<dbReference type="Proteomes" id="UP000500826">
    <property type="component" value="Chromosome"/>
</dbReference>
<dbReference type="EC" id="3.1.-.-" evidence="1"/>
<dbReference type="PIRSF" id="PIRSF000887">
    <property type="entry name" value="Pesterase_MJ0037"/>
    <property type="match status" value="1"/>
</dbReference>
<proteinExistence type="predicted"/>
<keyword evidence="1" id="KW-0255">Endonuclease</keyword>
<dbReference type="GO" id="GO:0004519">
    <property type="term" value="F:endonuclease activity"/>
    <property type="evidence" value="ECO:0007669"/>
    <property type="project" value="UniProtKB-KW"/>
</dbReference>
<dbReference type="InterPro" id="IPR026336">
    <property type="entry name" value="PdeM-like"/>
</dbReference>
<sequence>MPFVIGHSSFVISHVLNIRLAGEDAVLHPTGTLYLPGHRTLLVADAHFGKAVSFRKLGVPVPRGTTAGTLAKLDAAIADTGAVQVVFLGDFLHSVRSHAAGTLGVLQQWRDERPALALTLVRGNHDDRAGDPPASLRFTVVNEPLRMGPFALCHHPRPVPGAYVLAGHWHPCISVKGRAFERLRLPCFWMGDDTGQLPAQAVGILPAFGNFTGMHRIEPRAGDRIFPVAGDVVRALPPLPVP</sequence>
<organism evidence="1 2">
    <name type="scientific">Ramlibacter terrae</name>
    <dbReference type="NCBI Taxonomy" id="2732511"/>
    <lineage>
        <taxon>Bacteria</taxon>
        <taxon>Pseudomonadati</taxon>
        <taxon>Pseudomonadota</taxon>
        <taxon>Betaproteobacteria</taxon>
        <taxon>Burkholderiales</taxon>
        <taxon>Comamonadaceae</taxon>
        <taxon>Ramlibacter</taxon>
    </lineage>
</organism>
<accession>A0ABX6P6H9</accession>
<reference evidence="1 2" key="1">
    <citation type="submission" date="2020-05" db="EMBL/GenBank/DDBJ databases">
        <title>Ramlibacter rhizophilus sp. nov., isolated from rhizosphere soil of national flower Mugunghwa from South Korea.</title>
        <authorList>
            <person name="Zheng-Fei Y."/>
            <person name="Huan T."/>
        </authorList>
    </citation>
    <scope>NUCLEOTIDE SEQUENCE [LARGE SCALE GENOMIC DNA]</scope>
    <source>
        <strain evidence="1 2">H242</strain>
    </source>
</reference>
<name>A0ABX6P6H9_9BURK</name>
<dbReference type="SUPFAM" id="SSF56300">
    <property type="entry name" value="Metallo-dependent phosphatases"/>
    <property type="match status" value="1"/>
</dbReference>
<dbReference type="NCBIfam" id="TIGR04123">
    <property type="entry name" value="P_estr_lig_assc"/>
    <property type="match status" value="1"/>
</dbReference>
<keyword evidence="1" id="KW-0378">Hydrolase</keyword>
<reference evidence="1 2" key="2">
    <citation type="submission" date="2020-05" db="EMBL/GenBank/DDBJ databases">
        <authorList>
            <person name="Khan S.A."/>
            <person name="Jeon C.O."/>
            <person name="Chun B.H."/>
        </authorList>
    </citation>
    <scope>NUCLEOTIDE SEQUENCE [LARGE SCALE GENOMIC DNA]</scope>
    <source>
        <strain evidence="1 2">H242</strain>
    </source>
</reference>
<dbReference type="PANTHER" id="PTHR39323:SF1">
    <property type="entry name" value="BLR1149 PROTEIN"/>
    <property type="match status" value="1"/>
</dbReference>
<dbReference type="EMBL" id="CP053418">
    <property type="protein sequence ID" value="QJW85127.1"/>
    <property type="molecule type" value="Genomic_DNA"/>
</dbReference>
<dbReference type="GO" id="GO:0016874">
    <property type="term" value="F:ligase activity"/>
    <property type="evidence" value="ECO:0007669"/>
    <property type="project" value="UniProtKB-KW"/>
</dbReference>
<gene>
    <name evidence="1" type="primary">pdeM</name>
    <name evidence="1" type="ORF">HK414_21765</name>
</gene>
<dbReference type="GO" id="GO:0016787">
    <property type="term" value="F:hydrolase activity"/>
    <property type="evidence" value="ECO:0007669"/>
    <property type="project" value="UniProtKB-KW"/>
</dbReference>
<dbReference type="InterPro" id="IPR024173">
    <property type="entry name" value="Pesterase_MJ0037-like"/>
</dbReference>
<keyword evidence="2" id="KW-1185">Reference proteome</keyword>
<evidence type="ECO:0000313" key="2">
    <source>
        <dbReference type="Proteomes" id="UP000500826"/>
    </source>
</evidence>
<dbReference type="Gene3D" id="3.60.21.10">
    <property type="match status" value="1"/>
</dbReference>